<organism evidence="8 9">
    <name type="scientific">Aeoliella mucimassa</name>
    <dbReference type="NCBI Taxonomy" id="2527972"/>
    <lineage>
        <taxon>Bacteria</taxon>
        <taxon>Pseudomonadati</taxon>
        <taxon>Planctomycetota</taxon>
        <taxon>Planctomycetia</taxon>
        <taxon>Pirellulales</taxon>
        <taxon>Lacipirellulaceae</taxon>
        <taxon>Aeoliella</taxon>
    </lineage>
</organism>
<feature type="domain" description="YjeF C-terminal" evidence="7">
    <location>
        <begin position="46"/>
        <end position="332"/>
    </location>
</feature>
<evidence type="ECO:0000313" key="9">
    <source>
        <dbReference type="Proteomes" id="UP000315750"/>
    </source>
</evidence>
<dbReference type="Proteomes" id="UP000315750">
    <property type="component" value="Chromosome"/>
</dbReference>
<keyword evidence="5 6" id="KW-0456">Lyase</keyword>
<comment type="subunit">
    <text evidence="6">Homotetramer.</text>
</comment>
<dbReference type="InterPro" id="IPR000631">
    <property type="entry name" value="CARKD"/>
</dbReference>
<evidence type="ECO:0000256" key="4">
    <source>
        <dbReference type="ARBA" id="ARBA00023027"/>
    </source>
</evidence>
<evidence type="ECO:0000313" key="8">
    <source>
        <dbReference type="EMBL" id="QDU54571.1"/>
    </source>
</evidence>
<comment type="catalytic activity">
    <reaction evidence="6">
        <text>(6S)-NADPHX + ADP = AMP + phosphate + NADPH + H(+)</text>
        <dbReference type="Rhea" id="RHEA:32235"/>
        <dbReference type="ChEBI" id="CHEBI:15378"/>
        <dbReference type="ChEBI" id="CHEBI:43474"/>
        <dbReference type="ChEBI" id="CHEBI:57783"/>
        <dbReference type="ChEBI" id="CHEBI:64076"/>
        <dbReference type="ChEBI" id="CHEBI:456215"/>
        <dbReference type="ChEBI" id="CHEBI:456216"/>
        <dbReference type="EC" id="4.2.1.136"/>
    </reaction>
</comment>
<dbReference type="InterPro" id="IPR017953">
    <property type="entry name" value="Carbohydrate_kinase_pred_CS"/>
</dbReference>
<keyword evidence="9" id="KW-1185">Reference proteome</keyword>
<keyword evidence="4 6" id="KW-0520">NAD</keyword>
<dbReference type="CDD" id="cd01171">
    <property type="entry name" value="YXKO-related"/>
    <property type="match status" value="1"/>
</dbReference>
<feature type="binding site" evidence="6">
    <location>
        <position position="273"/>
    </location>
    <ligand>
        <name>(6S)-NADPHX</name>
        <dbReference type="ChEBI" id="CHEBI:64076"/>
    </ligand>
</feature>
<dbReference type="GO" id="GO:0046496">
    <property type="term" value="P:nicotinamide nucleotide metabolic process"/>
    <property type="evidence" value="ECO:0007669"/>
    <property type="project" value="UniProtKB-UniRule"/>
</dbReference>
<dbReference type="NCBIfam" id="TIGR00196">
    <property type="entry name" value="yjeF_cterm"/>
    <property type="match status" value="1"/>
</dbReference>
<dbReference type="Gene3D" id="3.40.1190.20">
    <property type="match status" value="1"/>
</dbReference>
<dbReference type="PANTHER" id="PTHR12592">
    <property type="entry name" value="ATP-DEPENDENT (S)-NAD(P)H-HYDRATE DEHYDRATASE FAMILY MEMBER"/>
    <property type="match status" value="1"/>
</dbReference>
<dbReference type="Pfam" id="PF01256">
    <property type="entry name" value="Carb_kinase"/>
    <property type="match status" value="1"/>
</dbReference>
<evidence type="ECO:0000256" key="6">
    <source>
        <dbReference type="HAMAP-Rule" id="MF_01965"/>
    </source>
</evidence>
<evidence type="ECO:0000256" key="1">
    <source>
        <dbReference type="ARBA" id="ARBA00022741"/>
    </source>
</evidence>
<proteinExistence type="inferred from homology"/>
<reference evidence="8 9" key="1">
    <citation type="submission" date="2019-02" db="EMBL/GenBank/DDBJ databases">
        <title>Deep-cultivation of Planctomycetes and their phenomic and genomic characterization uncovers novel biology.</title>
        <authorList>
            <person name="Wiegand S."/>
            <person name="Jogler M."/>
            <person name="Boedeker C."/>
            <person name="Pinto D."/>
            <person name="Vollmers J."/>
            <person name="Rivas-Marin E."/>
            <person name="Kohn T."/>
            <person name="Peeters S.H."/>
            <person name="Heuer A."/>
            <person name="Rast P."/>
            <person name="Oberbeckmann S."/>
            <person name="Bunk B."/>
            <person name="Jeske O."/>
            <person name="Meyerdierks A."/>
            <person name="Storesund J.E."/>
            <person name="Kallscheuer N."/>
            <person name="Luecker S."/>
            <person name="Lage O.M."/>
            <person name="Pohl T."/>
            <person name="Merkel B.J."/>
            <person name="Hornburger P."/>
            <person name="Mueller R.-W."/>
            <person name="Bruemmer F."/>
            <person name="Labrenz M."/>
            <person name="Spormann A.M."/>
            <person name="Op den Camp H."/>
            <person name="Overmann J."/>
            <person name="Amann R."/>
            <person name="Jetten M.S.M."/>
            <person name="Mascher T."/>
            <person name="Medema M.H."/>
            <person name="Devos D.P."/>
            <person name="Kaster A.-K."/>
            <person name="Ovreas L."/>
            <person name="Rohde M."/>
            <person name="Galperin M.Y."/>
            <person name="Jogler C."/>
        </authorList>
    </citation>
    <scope>NUCLEOTIDE SEQUENCE [LARGE SCALE GENOMIC DNA]</scope>
    <source>
        <strain evidence="8 9">Pan181</strain>
    </source>
</reference>
<feature type="binding site" evidence="6">
    <location>
        <begin position="244"/>
        <end position="248"/>
    </location>
    <ligand>
        <name>AMP</name>
        <dbReference type="ChEBI" id="CHEBI:456215"/>
    </ligand>
</feature>
<dbReference type="SUPFAM" id="SSF53613">
    <property type="entry name" value="Ribokinase-like"/>
    <property type="match status" value="1"/>
</dbReference>
<feature type="binding site" evidence="6">
    <location>
        <position position="153"/>
    </location>
    <ligand>
        <name>(6S)-NADPHX</name>
        <dbReference type="ChEBI" id="CHEBI:64076"/>
    </ligand>
</feature>
<evidence type="ECO:0000256" key="5">
    <source>
        <dbReference type="ARBA" id="ARBA00023239"/>
    </source>
</evidence>
<comment type="caution">
    <text evidence="6">Lacks conserved residue(s) required for the propagation of feature annotation.</text>
</comment>
<dbReference type="AlphaFoldDB" id="A0A518AIK8"/>
<evidence type="ECO:0000256" key="3">
    <source>
        <dbReference type="ARBA" id="ARBA00022857"/>
    </source>
</evidence>
<comment type="cofactor">
    <cofactor evidence="6">
        <name>Mg(2+)</name>
        <dbReference type="ChEBI" id="CHEBI:18420"/>
    </cofactor>
</comment>
<evidence type="ECO:0000259" key="7">
    <source>
        <dbReference type="PROSITE" id="PS51383"/>
    </source>
</evidence>
<accession>A0A518AIK8</accession>
<dbReference type="PROSITE" id="PS01050">
    <property type="entry name" value="YJEF_C_2"/>
    <property type="match status" value="1"/>
</dbReference>
<dbReference type="GO" id="GO:0052856">
    <property type="term" value="F:NAD(P)HX epimerase activity"/>
    <property type="evidence" value="ECO:0007669"/>
    <property type="project" value="TreeGrafter"/>
</dbReference>
<dbReference type="GO" id="GO:0110051">
    <property type="term" value="P:metabolite repair"/>
    <property type="evidence" value="ECO:0007669"/>
    <property type="project" value="TreeGrafter"/>
</dbReference>
<comment type="similarity">
    <text evidence="6">Belongs to the NnrD/CARKD family.</text>
</comment>
<dbReference type="PROSITE" id="PS51383">
    <property type="entry name" value="YJEF_C_3"/>
    <property type="match status" value="1"/>
</dbReference>
<dbReference type="PANTHER" id="PTHR12592:SF0">
    <property type="entry name" value="ATP-DEPENDENT (S)-NAD(P)H-HYDRATE DEHYDRATASE"/>
    <property type="match status" value="1"/>
</dbReference>
<dbReference type="KEGG" id="amuc:Pan181_07540"/>
<dbReference type="GO" id="GO:0052855">
    <property type="term" value="F:ADP-dependent NAD(P)H-hydrate dehydratase activity"/>
    <property type="evidence" value="ECO:0007669"/>
    <property type="project" value="UniProtKB-UniRule"/>
</dbReference>
<dbReference type="InterPro" id="IPR029056">
    <property type="entry name" value="Ribokinase-like"/>
</dbReference>
<dbReference type="GO" id="GO:0005524">
    <property type="term" value="F:ATP binding"/>
    <property type="evidence" value="ECO:0007669"/>
    <property type="project" value="UniProtKB-KW"/>
</dbReference>
<sequence>MCRRTPLGRGALFAVYQTVQRASIPQNRRLSRGRIPLCYNAGMHDRTSQALPTLPSREHDSHKGSFGRVLLVGGSRGMAGSISLSGMATLRSGAGLVTVATPRCVQPTVASFSPNYMTVALWDDEIDGTLSARADEVVVELASKVDVVAIGPGIGRASPAMYLVERLYQQLPCPMVVDADGLNALAELPKALNRPAGPRILTPHPGEYARLMQTTAGTSDASRVKAAVAMAERDPAGQTVVVLKGAGTVVADSQQYAVNATGNPGMATGGSGDVLTGIVAAMLAQGLEAWPAARLAVHVHGLAGDLAADKLGQVSLVASDLLDYLPAAFQSLASE</sequence>
<comment type="catalytic activity">
    <reaction evidence="6">
        <text>(6S)-NADHX + ADP = AMP + phosphate + NADH + H(+)</text>
        <dbReference type="Rhea" id="RHEA:32223"/>
        <dbReference type="ChEBI" id="CHEBI:15378"/>
        <dbReference type="ChEBI" id="CHEBI:43474"/>
        <dbReference type="ChEBI" id="CHEBI:57945"/>
        <dbReference type="ChEBI" id="CHEBI:64074"/>
        <dbReference type="ChEBI" id="CHEBI:456215"/>
        <dbReference type="ChEBI" id="CHEBI:456216"/>
        <dbReference type="EC" id="4.2.1.136"/>
    </reaction>
</comment>
<protein>
    <recommendedName>
        <fullName evidence="6">ADP-dependent (S)-NAD(P)H-hydrate dehydratase</fullName>
        <ecNumber evidence="6">4.2.1.136</ecNumber>
    </recommendedName>
    <alternativeName>
        <fullName evidence="6">ADP-dependent NAD(P)HX dehydratase</fullName>
    </alternativeName>
</protein>
<keyword evidence="1 6" id="KW-0547">Nucleotide-binding</keyword>
<name>A0A518AIK8_9BACT</name>
<feature type="binding site" evidence="6">
    <location>
        <position position="272"/>
    </location>
    <ligand>
        <name>AMP</name>
        <dbReference type="ChEBI" id="CHEBI:456215"/>
    </ligand>
</feature>
<keyword evidence="3 6" id="KW-0521">NADP</keyword>
<dbReference type="EMBL" id="CP036278">
    <property type="protein sequence ID" value="QDU54571.1"/>
    <property type="molecule type" value="Genomic_DNA"/>
</dbReference>
<feature type="binding site" evidence="6">
    <location>
        <position position="204"/>
    </location>
    <ligand>
        <name>(6S)-NADPHX</name>
        <dbReference type="ChEBI" id="CHEBI:64076"/>
    </ligand>
</feature>
<comment type="function">
    <text evidence="6">Catalyzes the dehydration of the S-form of NAD(P)HX at the expense of ADP, which is converted to AMP. Together with NAD(P)HX epimerase, which catalyzes the epimerization of the S- and R-forms, the enzyme allows the repair of both epimers of NAD(P)HX, a damaged form of NAD(P)H that is a result of enzymatic or heat-dependent hydration.</text>
</comment>
<dbReference type="EC" id="4.2.1.136" evidence="6"/>
<gene>
    <name evidence="6" type="primary">nnrD</name>
    <name evidence="8" type="ORF">Pan181_07540</name>
</gene>
<evidence type="ECO:0000256" key="2">
    <source>
        <dbReference type="ARBA" id="ARBA00022840"/>
    </source>
</evidence>
<dbReference type="HAMAP" id="MF_01965">
    <property type="entry name" value="NADHX_dehydratase"/>
    <property type="match status" value="1"/>
</dbReference>
<keyword evidence="2 6" id="KW-0067">ATP-binding</keyword>